<name>A0ABR7RK21_9PROT</name>
<proteinExistence type="predicted"/>
<dbReference type="InterPro" id="IPR021710">
    <property type="entry name" value="DUF3293"/>
</dbReference>
<evidence type="ECO:0000313" key="1">
    <source>
        <dbReference type="EMBL" id="MBC9206664.1"/>
    </source>
</evidence>
<keyword evidence="2" id="KW-1185">Reference proteome</keyword>
<protein>
    <submittedName>
        <fullName evidence="1">DUF3293 domain-containing protein</fullName>
    </submittedName>
</protein>
<sequence length="132" mass="15018">MGRLARAFRETAYEAGGLTLWPGRRCPKALALLQRLGAREGAFVTACNPLAKRQPPGWNARAQHRLRQAAHRWPALPGQSRPLRRLHAGWREAQWLLAAPMPVSKRFARRFRQRAILALGRDGMARLIWINV</sequence>
<accession>A0ABR7RK21</accession>
<dbReference type="EMBL" id="JACTVA010000009">
    <property type="protein sequence ID" value="MBC9206664.1"/>
    <property type="molecule type" value="Genomic_DNA"/>
</dbReference>
<evidence type="ECO:0000313" key="2">
    <source>
        <dbReference type="Proteomes" id="UP000626026"/>
    </source>
</evidence>
<dbReference type="Proteomes" id="UP000626026">
    <property type="component" value="Unassembled WGS sequence"/>
</dbReference>
<organism evidence="1 2">
    <name type="scientific">Teichococcus aerophilus</name>
    <dbReference type="NCBI Taxonomy" id="1224513"/>
    <lineage>
        <taxon>Bacteria</taxon>
        <taxon>Pseudomonadati</taxon>
        <taxon>Pseudomonadota</taxon>
        <taxon>Alphaproteobacteria</taxon>
        <taxon>Acetobacterales</taxon>
        <taxon>Roseomonadaceae</taxon>
        <taxon>Roseomonas</taxon>
    </lineage>
</organism>
<reference evidence="1 2" key="1">
    <citation type="journal article" date="2013" name="Int. J. Syst. Evol. Microbiol.">
        <title>Roseomonas aerophila sp. nov., isolated from air.</title>
        <authorList>
            <person name="Kim S.J."/>
            <person name="Weon H.Y."/>
            <person name="Ahn J.H."/>
            <person name="Hong S.B."/>
            <person name="Seok S.J."/>
            <person name="Whang K.S."/>
            <person name="Kwon S.W."/>
        </authorList>
    </citation>
    <scope>NUCLEOTIDE SEQUENCE [LARGE SCALE GENOMIC DNA]</scope>
    <source>
        <strain evidence="1 2">NBRC 108923</strain>
    </source>
</reference>
<gene>
    <name evidence="1" type="ORF">IBL26_07420</name>
</gene>
<comment type="caution">
    <text evidence="1">The sequence shown here is derived from an EMBL/GenBank/DDBJ whole genome shotgun (WGS) entry which is preliminary data.</text>
</comment>
<dbReference type="RefSeq" id="WP_187783842.1">
    <property type="nucleotide sequence ID" value="NZ_JACTVA010000009.1"/>
</dbReference>
<dbReference type="Pfam" id="PF11697">
    <property type="entry name" value="DUF3293"/>
    <property type="match status" value="1"/>
</dbReference>